<protein>
    <submittedName>
        <fullName evidence="2">Uncharacterized protein</fullName>
    </submittedName>
</protein>
<dbReference type="AlphaFoldDB" id="A0AAV9X9U7"/>
<dbReference type="InterPro" id="IPR052820">
    <property type="entry name" value="PhiA_domain"/>
</dbReference>
<name>A0AAV9X9U7_9PEZI</name>
<evidence type="ECO:0000256" key="1">
    <source>
        <dbReference type="SAM" id="SignalP"/>
    </source>
</evidence>
<evidence type="ECO:0000313" key="2">
    <source>
        <dbReference type="EMBL" id="KAK6538869.1"/>
    </source>
</evidence>
<organism evidence="2 3">
    <name type="scientific">Orbilia ellipsospora</name>
    <dbReference type="NCBI Taxonomy" id="2528407"/>
    <lineage>
        <taxon>Eukaryota</taxon>
        <taxon>Fungi</taxon>
        <taxon>Dikarya</taxon>
        <taxon>Ascomycota</taxon>
        <taxon>Pezizomycotina</taxon>
        <taxon>Orbiliomycetes</taxon>
        <taxon>Orbiliales</taxon>
        <taxon>Orbiliaceae</taxon>
        <taxon>Orbilia</taxon>
    </lineage>
</organism>
<dbReference type="EMBL" id="JAVHJO010000007">
    <property type="protein sequence ID" value="KAK6538869.1"/>
    <property type="molecule type" value="Genomic_DNA"/>
</dbReference>
<feature type="chain" id="PRO_5043979132" evidence="1">
    <location>
        <begin position="19"/>
        <end position="205"/>
    </location>
</feature>
<comment type="caution">
    <text evidence="2">The sequence shown here is derived from an EMBL/GenBank/DDBJ whole genome shotgun (WGS) entry which is preliminary data.</text>
</comment>
<feature type="signal peptide" evidence="1">
    <location>
        <begin position="1"/>
        <end position="18"/>
    </location>
</feature>
<keyword evidence="3" id="KW-1185">Reference proteome</keyword>
<accession>A0AAV9X9U7</accession>
<dbReference type="PANTHER" id="PTHR42047:SF1">
    <property type="entry name" value="PROTEIN, PUTATIVE (AFU_ORTHOLOGUE AFUA_6G03560)-RELATED"/>
    <property type="match status" value="1"/>
</dbReference>
<dbReference type="PANTHER" id="PTHR42047">
    <property type="entry name" value="PROTEIN, PUTATIVE (AFU_ORTHOLOGUE AFUA_6G03560)-RELATED"/>
    <property type="match status" value="1"/>
</dbReference>
<gene>
    <name evidence="2" type="ORF">TWF694_010428</name>
</gene>
<sequence>MVAIKSAALITLLGAVSALPVPNDFITEVTLSAVKPVPNSSVPWKDGSINANHQRFYIGERSALISADNEVVPATATKASFLLSRTHGTLGLNVAVLGGQQVYIDDTGALRYLVPRDPLPTLKTKSDDWHLNDNKDAYFYNQQVNIWWACPPTAAAKNTGPWQIFADTRQLIVQDKDVPSKNKKDCTIFDLKAFFSIPLSYNNNI</sequence>
<dbReference type="Proteomes" id="UP001365542">
    <property type="component" value="Unassembled WGS sequence"/>
</dbReference>
<reference evidence="2 3" key="1">
    <citation type="submission" date="2019-10" db="EMBL/GenBank/DDBJ databases">
        <authorList>
            <person name="Palmer J.M."/>
        </authorList>
    </citation>
    <scope>NUCLEOTIDE SEQUENCE [LARGE SCALE GENOMIC DNA]</scope>
    <source>
        <strain evidence="2 3">TWF694</strain>
    </source>
</reference>
<evidence type="ECO:0000313" key="3">
    <source>
        <dbReference type="Proteomes" id="UP001365542"/>
    </source>
</evidence>
<proteinExistence type="predicted"/>
<keyword evidence="1" id="KW-0732">Signal</keyword>